<accession>A0A7W3XU71</accession>
<dbReference type="AlphaFoldDB" id="A0A7W3XU71"/>
<comment type="caution">
    <text evidence="1">The sequence shown here is derived from an EMBL/GenBank/DDBJ whole genome shotgun (WGS) entry which is preliminary data.</text>
</comment>
<dbReference type="Proteomes" id="UP000567067">
    <property type="component" value="Unassembled WGS sequence"/>
</dbReference>
<dbReference type="EMBL" id="JACJIP010000055">
    <property type="protein sequence ID" value="MBA9088532.1"/>
    <property type="molecule type" value="Genomic_DNA"/>
</dbReference>
<organism evidence="1 2">
    <name type="scientific">Fontibacillus solani</name>
    <dbReference type="NCBI Taxonomy" id="1572857"/>
    <lineage>
        <taxon>Bacteria</taxon>
        <taxon>Bacillati</taxon>
        <taxon>Bacillota</taxon>
        <taxon>Bacilli</taxon>
        <taxon>Bacillales</taxon>
        <taxon>Paenibacillaceae</taxon>
        <taxon>Fontibacillus</taxon>
    </lineage>
</organism>
<reference evidence="1 2" key="1">
    <citation type="submission" date="2020-08" db="EMBL/GenBank/DDBJ databases">
        <title>Genomic Encyclopedia of Type Strains, Phase III (KMG-III): the genomes of soil and plant-associated and newly described type strains.</title>
        <authorList>
            <person name="Whitman W."/>
        </authorList>
    </citation>
    <scope>NUCLEOTIDE SEQUENCE [LARGE SCALE GENOMIC DNA]</scope>
    <source>
        <strain evidence="1 2">CECT 8693</strain>
    </source>
</reference>
<name>A0A7W3XU71_9BACL</name>
<evidence type="ECO:0000313" key="1">
    <source>
        <dbReference type="EMBL" id="MBA9088532.1"/>
    </source>
</evidence>
<dbReference type="RefSeq" id="WP_182540167.1">
    <property type="nucleotide sequence ID" value="NZ_JACJIP010000055.1"/>
</dbReference>
<sequence length="100" mass="11780">MNNIKELLISISDHNYQIPEEFNLRLIIAKMIQQIGTVDSELRELIYAALARWMIDHNLDGDLVKQITNLILDDNHLFFRIGNSPCCRCFRINRCIFILF</sequence>
<proteinExistence type="predicted"/>
<keyword evidence="2" id="KW-1185">Reference proteome</keyword>
<protein>
    <submittedName>
        <fullName evidence="1">Uncharacterized protein</fullName>
    </submittedName>
</protein>
<evidence type="ECO:0000313" key="2">
    <source>
        <dbReference type="Proteomes" id="UP000567067"/>
    </source>
</evidence>
<gene>
    <name evidence="1" type="ORF">FHR92_005049</name>
</gene>